<feature type="region of interest" description="Disordered" evidence="1">
    <location>
        <begin position="36"/>
        <end position="73"/>
    </location>
</feature>
<proteinExistence type="predicted"/>
<dbReference type="Proteomes" id="UP001148018">
    <property type="component" value="Unassembled WGS sequence"/>
</dbReference>
<sequence length="144" mass="16601">MGPRRLSCVLDRSICERRTSPTPWRLTDYRPNYRAVRRKHDSSRPVPRCSPAGLPDHRPPTTDHRTTEDPHLELPARRLQQLLRLVRSAARRQHELVDHNLVFEFVHIVFIDGVFDSGSFFSALFGEFYHSPFPPQSSSTITAG</sequence>
<feature type="compositionally biased region" description="Basic and acidic residues" evidence="1">
    <location>
        <begin position="55"/>
        <end position="73"/>
    </location>
</feature>
<protein>
    <submittedName>
        <fullName evidence="2">Uncharacterized protein</fullName>
    </submittedName>
</protein>
<comment type="caution">
    <text evidence="2">The sequence shown here is derived from an EMBL/GenBank/DDBJ whole genome shotgun (WGS) entry which is preliminary data.</text>
</comment>
<name>A0A9Q0EKR2_9TELE</name>
<evidence type="ECO:0000313" key="3">
    <source>
        <dbReference type="Proteomes" id="UP001148018"/>
    </source>
</evidence>
<gene>
    <name evidence="2" type="ORF">NHX12_024657</name>
</gene>
<organism evidence="2 3">
    <name type="scientific">Muraenolepis orangiensis</name>
    <name type="common">Patagonian moray cod</name>
    <dbReference type="NCBI Taxonomy" id="630683"/>
    <lineage>
        <taxon>Eukaryota</taxon>
        <taxon>Metazoa</taxon>
        <taxon>Chordata</taxon>
        <taxon>Craniata</taxon>
        <taxon>Vertebrata</taxon>
        <taxon>Euteleostomi</taxon>
        <taxon>Actinopterygii</taxon>
        <taxon>Neopterygii</taxon>
        <taxon>Teleostei</taxon>
        <taxon>Neoteleostei</taxon>
        <taxon>Acanthomorphata</taxon>
        <taxon>Zeiogadaria</taxon>
        <taxon>Gadariae</taxon>
        <taxon>Gadiformes</taxon>
        <taxon>Muraenolepidoidei</taxon>
        <taxon>Muraenolepididae</taxon>
        <taxon>Muraenolepis</taxon>
    </lineage>
</organism>
<evidence type="ECO:0000256" key="1">
    <source>
        <dbReference type="SAM" id="MobiDB-lite"/>
    </source>
</evidence>
<dbReference type="AlphaFoldDB" id="A0A9Q0EKR2"/>
<keyword evidence="3" id="KW-1185">Reference proteome</keyword>
<accession>A0A9Q0EKR2</accession>
<evidence type="ECO:0000313" key="2">
    <source>
        <dbReference type="EMBL" id="KAJ3607606.1"/>
    </source>
</evidence>
<dbReference type="EMBL" id="JANIIK010000040">
    <property type="protein sequence ID" value="KAJ3607606.1"/>
    <property type="molecule type" value="Genomic_DNA"/>
</dbReference>
<reference evidence="2" key="1">
    <citation type="submission" date="2022-07" db="EMBL/GenBank/DDBJ databases">
        <title>Chromosome-level genome of Muraenolepis orangiensis.</title>
        <authorList>
            <person name="Kim J."/>
        </authorList>
    </citation>
    <scope>NUCLEOTIDE SEQUENCE</scope>
    <source>
        <strain evidence="2">KU_S4_2022</strain>
        <tissue evidence="2">Muscle</tissue>
    </source>
</reference>